<protein>
    <submittedName>
        <fullName evidence="7">Uncharacterized protein</fullName>
    </submittedName>
</protein>
<evidence type="ECO:0000256" key="2">
    <source>
        <dbReference type="ARBA" id="ARBA00005726"/>
    </source>
</evidence>
<dbReference type="Proteomes" id="UP000485058">
    <property type="component" value="Unassembled WGS sequence"/>
</dbReference>
<dbReference type="PANTHER" id="PTHR12144">
    <property type="entry name" value="NEGATIVE ELONGATION FACTOR D"/>
    <property type="match status" value="1"/>
</dbReference>
<gene>
    <name evidence="7" type="ORF">HaLaN_26742</name>
</gene>
<dbReference type="GO" id="GO:0034244">
    <property type="term" value="P:negative regulation of transcription elongation by RNA polymerase II"/>
    <property type="evidence" value="ECO:0007669"/>
    <property type="project" value="TreeGrafter"/>
</dbReference>
<evidence type="ECO:0000256" key="4">
    <source>
        <dbReference type="ARBA" id="ARBA00023015"/>
    </source>
</evidence>
<comment type="caution">
    <text evidence="7">The sequence shown here is derived from an EMBL/GenBank/DDBJ whole genome shotgun (WGS) entry which is preliminary data.</text>
</comment>
<sequence length="334" mass="33990">TFVPGKVTNTDSRDAAIDILDAWCDQSAERVQAAEETRAALYSVLAVGAKAGARLTPEDAGAVQQIVRIPVAAAALLHYARFHLTNTDYYAEAAAASSGAPAYIRLALLVARVQPALAPQVVWLLACALEAQGSGRAELTGLTTGVLAHLMREGLCVGSVQEALGAWAQAADPSLVRHMIMQVLGCVSPPYSPPFARWLLDLMVRSNMKPRSAREGSVMGSAAAAAAAALTARGGGAAQAGDAGAGPVMSGAALLQEFAEVVLAMAGGGSAGANASRDARRMLQGGADALRRGAAGRGDLDASKQGARGKASAAMALTAKEVTLLQELAHGSAR</sequence>
<evidence type="ECO:0000256" key="1">
    <source>
        <dbReference type="ARBA" id="ARBA00004123"/>
    </source>
</evidence>
<dbReference type="EMBL" id="BLLF01003812">
    <property type="protein sequence ID" value="GFH28272.1"/>
    <property type="molecule type" value="Genomic_DNA"/>
</dbReference>
<evidence type="ECO:0000313" key="7">
    <source>
        <dbReference type="EMBL" id="GFH28272.1"/>
    </source>
</evidence>
<accession>A0A6A0A718</accession>
<dbReference type="PANTHER" id="PTHR12144:SF0">
    <property type="entry name" value="NEGATIVE ELONGATION FACTOR C_D"/>
    <property type="match status" value="1"/>
</dbReference>
<proteinExistence type="inferred from homology"/>
<dbReference type="AlphaFoldDB" id="A0A6A0A718"/>
<reference evidence="7 8" key="1">
    <citation type="submission" date="2020-02" db="EMBL/GenBank/DDBJ databases">
        <title>Draft genome sequence of Haematococcus lacustris strain NIES-144.</title>
        <authorList>
            <person name="Morimoto D."/>
            <person name="Nakagawa S."/>
            <person name="Yoshida T."/>
            <person name="Sawayama S."/>
        </authorList>
    </citation>
    <scope>NUCLEOTIDE SEQUENCE [LARGE SCALE GENOMIC DNA]</scope>
    <source>
        <strain evidence="7 8">NIES-144</strain>
    </source>
</reference>
<dbReference type="GO" id="GO:0032021">
    <property type="term" value="C:NELF complex"/>
    <property type="evidence" value="ECO:0007669"/>
    <property type="project" value="TreeGrafter"/>
</dbReference>
<organism evidence="7 8">
    <name type="scientific">Haematococcus lacustris</name>
    <name type="common">Green alga</name>
    <name type="synonym">Haematococcus pluvialis</name>
    <dbReference type="NCBI Taxonomy" id="44745"/>
    <lineage>
        <taxon>Eukaryota</taxon>
        <taxon>Viridiplantae</taxon>
        <taxon>Chlorophyta</taxon>
        <taxon>core chlorophytes</taxon>
        <taxon>Chlorophyceae</taxon>
        <taxon>CS clade</taxon>
        <taxon>Chlamydomonadales</taxon>
        <taxon>Haematococcaceae</taxon>
        <taxon>Haematococcus</taxon>
    </lineage>
</organism>
<dbReference type="Pfam" id="PF04858">
    <property type="entry name" value="TH1"/>
    <property type="match status" value="1"/>
</dbReference>
<dbReference type="GO" id="GO:0003723">
    <property type="term" value="F:RNA binding"/>
    <property type="evidence" value="ECO:0007669"/>
    <property type="project" value="TreeGrafter"/>
</dbReference>
<keyword evidence="6" id="KW-0539">Nucleus</keyword>
<comment type="similarity">
    <text evidence="2">Belongs to the NELF-D family.</text>
</comment>
<dbReference type="InterPro" id="IPR006942">
    <property type="entry name" value="TH1"/>
</dbReference>
<keyword evidence="8" id="KW-1185">Reference proteome</keyword>
<keyword evidence="4" id="KW-0805">Transcription regulation</keyword>
<evidence type="ECO:0000256" key="5">
    <source>
        <dbReference type="ARBA" id="ARBA00023163"/>
    </source>
</evidence>
<evidence type="ECO:0000256" key="6">
    <source>
        <dbReference type="ARBA" id="ARBA00023242"/>
    </source>
</evidence>
<keyword evidence="5" id="KW-0804">Transcription</keyword>
<name>A0A6A0A718_HAELA</name>
<evidence type="ECO:0000256" key="3">
    <source>
        <dbReference type="ARBA" id="ARBA00022491"/>
    </source>
</evidence>
<evidence type="ECO:0000313" key="8">
    <source>
        <dbReference type="Proteomes" id="UP000485058"/>
    </source>
</evidence>
<comment type="subcellular location">
    <subcellularLocation>
        <location evidence="1">Nucleus</location>
    </subcellularLocation>
</comment>
<feature type="non-terminal residue" evidence="7">
    <location>
        <position position="334"/>
    </location>
</feature>
<feature type="non-terminal residue" evidence="7">
    <location>
        <position position="1"/>
    </location>
</feature>
<keyword evidence="3" id="KW-0678">Repressor</keyword>